<feature type="transmembrane region" description="Helical" evidence="8">
    <location>
        <begin position="239"/>
        <end position="262"/>
    </location>
</feature>
<comment type="cofactor">
    <cofactor evidence="1">
        <name>Zn(2+)</name>
        <dbReference type="ChEBI" id="CHEBI:29105"/>
    </cofactor>
</comment>
<keyword evidence="5 8" id="KW-1133">Transmembrane helix</keyword>
<dbReference type="GO" id="GO:0016020">
    <property type="term" value="C:membrane"/>
    <property type="evidence" value="ECO:0007669"/>
    <property type="project" value="InterPro"/>
</dbReference>
<feature type="transmembrane region" description="Helical" evidence="8">
    <location>
        <begin position="405"/>
        <end position="424"/>
    </location>
</feature>
<dbReference type="Proteomes" id="UP000194798">
    <property type="component" value="Unassembled WGS sequence"/>
</dbReference>
<name>A0A251X7V6_9GAMM</name>
<protein>
    <recommendedName>
        <fullName evidence="9">Peptidase M50 domain-containing protein</fullName>
    </recommendedName>
</protein>
<feature type="transmembrane region" description="Helical" evidence="8">
    <location>
        <begin position="345"/>
        <end position="368"/>
    </location>
</feature>
<dbReference type="PANTHER" id="PTHR13325:SF3">
    <property type="entry name" value="MEMBRANE-BOUND TRANSCRIPTION FACTOR SITE-2 PROTEASE"/>
    <property type="match status" value="1"/>
</dbReference>
<dbReference type="AlphaFoldDB" id="A0A251X7V6"/>
<evidence type="ECO:0000256" key="5">
    <source>
        <dbReference type="ARBA" id="ARBA00022989"/>
    </source>
</evidence>
<dbReference type="GO" id="GO:0004222">
    <property type="term" value="F:metalloendopeptidase activity"/>
    <property type="evidence" value="ECO:0007669"/>
    <property type="project" value="InterPro"/>
</dbReference>
<dbReference type="RefSeq" id="WP_086487656.1">
    <property type="nucleotide sequence ID" value="NZ_MSLT01000012.1"/>
</dbReference>
<dbReference type="InterPro" id="IPR001193">
    <property type="entry name" value="MBTPS2"/>
</dbReference>
<keyword evidence="11" id="KW-1185">Reference proteome</keyword>
<dbReference type="SUPFAM" id="SSF111369">
    <property type="entry name" value="HlyD-like secretion proteins"/>
    <property type="match status" value="1"/>
</dbReference>
<feature type="coiled-coil region" evidence="7">
    <location>
        <begin position="483"/>
        <end position="536"/>
    </location>
</feature>
<evidence type="ECO:0000256" key="2">
    <source>
        <dbReference type="ARBA" id="ARBA00004127"/>
    </source>
</evidence>
<dbReference type="GO" id="GO:0012505">
    <property type="term" value="C:endomembrane system"/>
    <property type="evidence" value="ECO:0007669"/>
    <property type="project" value="UniProtKB-SubCell"/>
</dbReference>
<proteinExistence type="inferred from homology"/>
<evidence type="ECO:0000313" key="11">
    <source>
        <dbReference type="Proteomes" id="UP000194798"/>
    </source>
</evidence>
<keyword evidence="4 8" id="KW-0812">Transmembrane</keyword>
<comment type="caution">
    <text evidence="10">The sequence shown here is derived from an EMBL/GenBank/DDBJ whole genome shotgun (WGS) entry which is preliminary data.</text>
</comment>
<evidence type="ECO:0000256" key="6">
    <source>
        <dbReference type="ARBA" id="ARBA00023136"/>
    </source>
</evidence>
<feature type="transmembrane region" description="Helical" evidence="8">
    <location>
        <begin position="374"/>
        <end position="393"/>
    </location>
</feature>
<feature type="domain" description="Peptidase M50" evidence="9">
    <location>
        <begin position="181"/>
        <end position="263"/>
    </location>
</feature>
<evidence type="ECO:0000256" key="8">
    <source>
        <dbReference type="SAM" id="Phobius"/>
    </source>
</evidence>
<accession>A0A251X7V6</accession>
<keyword evidence="6 8" id="KW-0472">Membrane</keyword>
<evidence type="ECO:0000256" key="4">
    <source>
        <dbReference type="ARBA" id="ARBA00022692"/>
    </source>
</evidence>
<evidence type="ECO:0000256" key="3">
    <source>
        <dbReference type="ARBA" id="ARBA00007931"/>
    </source>
</evidence>
<comment type="similarity">
    <text evidence="3">Belongs to the peptidase M50B family.</text>
</comment>
<feature type="transmembrane region" description="Helical" evidence="8">
    <location>
        <begin position="138"/>
        <end position="156"/>
    </location>
</feature>
<feature type="transmembrane region" description="Helical" evidence="8">
    <location>
        <begin position="168"/>
        <end position="188"/>
    </location>
</feature>
<dbReference type="Pfam" id="PF02163">
    <property type="entry name" value="Peptidase_M50"/>
    <property type="match status" value="1"/>
</dbReference>
<dbReference type="EMBL" id="MSLT01000012">
    <property type="protein sequence ID" value="OUD13874.1"/>
    <property type="molecule type" value="Genomic_DNA"/>
</dbReference>
<sequence length="713" mass="81740">MSQVKLPLLKLRKDLQFSLQSYGNQACYLLEDPVNATYFRIGLDEYQLLQALDGEKDGELLIAQHLGNLDPQQLPLLVHWLIQNQLVYIKINDTWQLSDAKKDKFQVLAQALNWLFIKIPLGSPDRLLAYLLPYLRPLLGWKFFVIWLLVVITGLWQMASHFDRFTQAADQLLSIHNAAYLIAAWLIIKTLHELFHGLVCKNYGGYIHQAGIMLILFAPIGGYVNATSSWKLTSRWQRIHVSFAGMYIELFLAAMAAWIWVYTETGQLNFLAYNVIVIASIATLLFNANPLMRFDGYYILTDMVNIPNLYTLGQKYVIYLNQRYVQGRNIPDPLQHQTRAWFIRFYGISALIWRWLVTITLVVLAHLLWHGAGFILAVLAAVAMVILPLLRFALQWPQLPQRTAILTRLFFIFGIAGAVIFLFLHTHWSPRLIVPAVVDYAQETVIRVDTSGTLREILVQTGQTVKQGDLLLILENPDLKTNYDDLHQQIKIIELKQQQLLQQQHLAEYQAEAEKLVELQRKMRELEQQIKALMLHAPHDGQVLMGRLEDNLQRYLTRGTELFSIAEANRFHIMLSIAQQDIDAFRGQEGALIHFMRDSDPHQQWQAHLVQIKPTASSTIDYPALTALGGGQLAVKRRAEPTENQGNNPQELYEHLQPRFVAIAEFKTTPHLPVFTAGETGQIAWMSPSQTLWQSLQSSVARYLQGIIDQSQW</sequence>
<dbReference type="GO" id="GO:0031293">
    <property type="term" value="P:membrane protein intracellular domain proteolysis"/>
    <property type="evidence" value="ECO:0007669"/>
    <property type="project" value="TreeGrafter"/>
</dbReference>
<gene>
    <name evidence="10" type="ORF">TPSD3_05880</name>
</gene>
<feature type="transmembrane region" description="Helical" evidence="8">
    <location>
        <begin position="208"/>
        <end position="227"/>
    </location>
</feature>
<dbReference type="Gene3D" id="2.40.50.100">
    <property type="match status" value="1"/>
</dbReference>
<comment type="subcellular location">
    <subcellularLocation>
        <location evidence="2">Endomembrane system</location>
        <topology evidence="2">Multi-pass membrane protein</topology>
    </subcellularLocation>
</comment>
<dbReference type="InterPro" id="IPR008915">
    <property type="entry name" value="Peptidase_M50"/>
</dbReference>
<evidence type="ECO:0000256" key="7">
    <source>
        <dbReference type="SAM" id="Coils"/>
    </source>
</evidence>
<evidence type="ECO:0000256" key="1">
    <source>
        <dbReference type="ARBA" id="ARBA00001947"/>
    </source>
</evidence>
<evidence type="ECO:0000313" key="10">
    <source>
        <dbReference type="EMBL" id="OUD13874.1"/>
    </source>
</evidence>
<reference evidence="10 11" key="1">
    <citation type="submission" date="2016-12" db="EMBL/GenBank/DDBJ databases">
        <title>Thioflexothrix psekupsii D3 genome sequencing and assembly.</title>
        <authorList>
            <person name="Fomenkov A."/>
            <person name="Vincze T."/>
            <person name="Grabovich M."/>
            <person name="Anton B.P."/>
            <person name="Dubinina G."/>
            <person name="Orlova M."/>
            <person name="Belousova E."/>
            <person name="Roberts R.J."/>
        </authorList>
    </citation>
    <scope>NUCLEOTIDE SEQUENCE [LARGE SCALE GENOMIC DNA]</scope>
    <source>
        <strain evidence="10">D3</strain>
    </source>
</reference>
<organism evidence="10 11">
    <name type="scientific">Thioflexithrix psekupsensis</name>
    <dbReference type="NCBI Taxonomy" id="1570016"/>
    <lineage>
        <taxon>Bacteria</taxon>
        <taxon>Pseudomonadati</taxon>
        <taxon>Pseudomonadota</taxon>
        <taxon>Gammaproteobacteria</taxon>
        <taxon>Thiotrichales</taxon>
        <taxon>Thioflexithrix</taxon>
    </lineage>
</organism>
<keyword evidence="7" id="KW-0175">Coiled coil</keyword>
<evidence type="ECO:0000259" key="9">
    <source>
        <dbReference type="Pfam" id="PF02163"/>
    </source>
</evidence>
<dbReference type="GO" id="GO:0005737">
    <property type="term" value="C:cytoplasm"/>
    <property type="evidence" value="ECO:0007669"/>
    <property type="project" value="TreeGrafter"/>
</dbReference>
<dbReference type="PANTHER" id="PTHR13325">
    <property type="entry name" value="PROTEASE M50 MEMBRANE-BOUND TRANSCRIPTION FACTOR SITE 2 PROTEASE"/>
    <property type="match status" value="1"/>
</dbReference>
<dbReference type="OrthoDB" id="9759690at2"/>
<feature type="transmembrane region" description="Helical" evidence="8">
    <location>
        <begin position="268"/>
        <end position="288"/>
    </location>
</feature>